<protein>
    <submittedName>
        <fullName evidence="2">Uncharacterized protein</fullName>
    </submittedName>
</protein>
<evidence type="ECO:0000313" key="2">
    <source>
        <dbReference type="EMBL" id="MFC3674112.1"/>
    </source>
</evidence>
<comment type="caution">
    <text evidence="2">The sequence shown here is derived from an EMBL/GenBank/DDBJ whole genome shotgun (WGS) entry which is preliminary data.</text>
</comment>
<reference evidence="3" key="1">
    <citation type="journal article" date="2019" name="Int. J. Syst. Evol. Microbiol.">
        <title>The Global Catalogue of Microorganisms (GCM) 10K type strain sequencing project: providing services to taxonomists for standard genome sequencing and annotation.</title>
        <authorList>
            <consortium name="The Broad Institute Genomics Platform"/>
            <consortium name="The Broad Institute Genome Sequencing Center for Infectious Disease"/>
            <person name="Wu L."/>
            <person name="Ma J."/>
        </authorList>
    </citation>
    <scope>NUCLEOTIDE SEQUENCE [LARGE SCALE GENOMIC DNA]</scope>
    <source>
        <strain evidence="3">KCTC 42182</strain>
    </source>
</reference>
<sequence>MSPADSHRDSMVSTIVSTALVPLRGGQADSVADALSRRTRTDSDPFSPGESQDEPQGNSAAAATGGRTATAAGILPQLLRRRTDRGEDSQAGIQVPPHLERRRAWREAFGLNTWHAQQLAQGDDEEDAPSRDATVTAVRAYRSTAWRGRLDLNLAQRISVTV</sequence>
<proteinExistence type="predicted"/>
<keyword evidence="3" id="KW-1185">Reference proteome</keyword>
<name>A0ABV7VB96_9PROT</name>
<evidence type="ECO:0000313" key="3">
    <source>
        <dbReference type="Proteomes" id="UP001595711"/>
    </source>
</evidence>
<accession>A0ABV7VB96</accession>
<dbReference type="Proteomes" id="UP001595711">
    <property type="component" value="Unassembled WGS sequence"/>
</dbReference>
<dbReference type="EMBL" id="JBHRYJ010000001">
    <property type="protein sequence ID" value="MFC3674112.1"/>
    <property type="molecule type" value="Genomic_DNA"/>
</dbReference>
<evidence type="ECO:0000256" key="1">
    <source>
        <dbReference type="SAM" id="MobiDB-lite"/>
    </source>
</evidence>
<feature type="region of interest" description="Disordered" evidence="1">
    <location>
        <begin position="18"/>
        <end position="100"/>
    </location>
</feature>
<feature type="compositionally biased region" description="Low complexity" evidence="1">
    <location>
        <begin position="60"/>
        <end position="73"/>
    </location>
</feature>
<organism evidence="2 3">
    <name type="scientific">Ferrovibrio xuzhouensis</name>
    <dbReference type="NCBI Taxonomy" id="1576914"/>
    <lineage>
        <taxon>Bacteria</taxon>
        <taxon>Pseudomonadati</taxon>
        <taxon>Pseudomonadota</taxon>
        <taxon>Alphaproteobacteria</taxon>
        <taxon>Rhodospirillales</taxon>
        <taxon>Rhodospirillaceae</taxon>
        <taxon>Ferrovibrio</taxon>
    </lineage>
</organism>
<gene>
    <name evidence="2" type="ORF">ACFOOQ_01070</name>
</gene>